<comment type="caution">
    <text evidence="2">The sequence shown here is derived from an EMBL/GenBank/DDBJ whole genome shotgun (WGS) entry which is preliminary data.</text>
</comment>
<feature type="transmembrane region" description="Helical" evidence="1">
    <location>
        <begin position="328"/>
        <end position="344"/>
    </location>
</feature>
<feature type="transmembrane region" description="Helical" evidence="1">
    <location>
        <begin position="374"/>
        <end position="393"/>
    </location>
</feature>
<name>A0A7Y2LXI9_9MICO</name>
<keyword evidence="3" id="KW-1185">Reference proteome</keyword>
<evidence type="ECO:0000313" key="3">
    <source>
        <dbReference type="Proteomes" id="UP000543598"/>
    </source>
</evidence>
<feature type="transmembrane region" description="Helical" evidence="1">
    <location>
        <begin position="450"/>
        <end position="472"/>
    </location>
</feature>
<keyword evidence="1" id="KW-0812">Transmembrane</keyword>
<evidence type="ECO:0000256" key="1">
    <source>
        <dbReference type="SAM" id="Phobius"/>
    </source>
</evidence>
<dbReference type="RefSeq" id="WP_167041526.1">
    <property type="nucleotide sequence ID" value="NZ_BAAANA010000003.1"/>
</dbReference>
<feature type="transmembrane region" description="Helical" evidence="1">
    <location>
        <begin position="134"/>
        <end position="154"/>
    </location>
</feature>
<feature type="transmembrane region" description="Helical" evidence="1">
    <location>
        <begin position="55"/>
        <end position="77"/>
    </location>
</feature>
<accession>A0A7Y2LXI9</accession>
<evidence type="ECO:0000313" key="2">
    <source>
        <dbReference type="EMBL" id="NNH02670.1"/>
    </source>
</evidence>
<feature type="transmembrane region" description="Helical" evidence="1">
    <location>
        <begin position="174"/>
        <end position="193"/>
    </location>
</feature>
<dbReference type="Proteomes" id="UP000543598">
    <property type="component" value="Unassembled WGS sequence"/>
</dbReference>
<sequence length="522" mass="53463">MVAYVLRLRAALLLGAVRGTPGQTARVVAGFVVVAAAVAAACWALLTLRTAQADVVLAVTVLGGSAVTLGFALAPLVGGATDQLDPRRFALLGMPPLRLAGALALAALLSVPTLALAVVAICAAVVWSAHGVPVAAAIFGVVLGVTTCVLVAHVSMALTSLFLRERRSRELSGLFVLAILVVVVPVGVFLASLEWRGSVPTQLEEAVGVLGGTPLGAAWAYPGLLASGDPSAPVGALVAVATIAVLAVLWVWAVRHALTTTERPLAVRERGGLGWFAVAPGTPGGSIAARSLVYWLRDSRYLVNVIVIPIAALLTTVPLLIAGVPAEYVALVPVPFIALFLGWLPHNDIAYDSTAVWMHIASGVRGFSDRVGRLIPVLLIGLPTLAVAIPIAISQHGRWAVLPAMVGVCGSLFLCGLGLSSIASAAAPYAVSRPGESPFQQPQRTRANGAIAQTLVMLGAIALSAPALWWAWLALTGDIGAADLALWGGLGVGAAVLLVGIGVGSVVFERRGGRIMEFAEST</sequence>
<evidence type="ECO:0008006" key="4">
    <source>
        <dbReference type="Google" id="ProtNLM"/>
    </source>
</evidence>
<gene>
    <name evidence="2" type="ORF">HLA99_02165</name>
</gene>
<reference evidence="2 3" key="1">
    <citation type="submission" date="2020-05" db="EMBL/GenBank/DDBJ databases">
        <title>MicrobeNet Type strains.</title>
        <authorList>
            <person name="Nicholson A.C."/>
        </authorList>
    </citation>
    <scope>NUCLEOTIDE SEQUENCE [LARGE SCALE GENOMIC DNA]</scope>
    <source>
        <strain evidence="2 3">JCM 14282</strain>
    </source>
</reference>
<feature type="transmembrane region" description="Helical" evidence="1">
    <location>
        <begin position="97"/>
        <end position="127"/>
    </location>
</feature>
<keyword evidence="1" id="KW-0472">Membrane</keyword>
<feature type="transmembrane region" description="Helical" evidence="1">
    <location>
        <begin position="484"/>
        <end position="508"/>
    </location>
</feature>
<feature type="transmembrane region" description="Helical" evidence="1">
    <location>
        <begin position="399"/>
        <end position="429"/>
    </location>
</feature>
<feature type="transmembrane region" description="Helical" evidence="1">
    <location>
        <begin position="29"/>
        <end position="48"/>
    </location>
</feature>
<dbReference type="AlphaFoldDB" id="A0A7Y2LXI9"/>
<organism evidence="2 3">
    <name type="scientific">Microbacterium ulmi</name>
    <dbReference type="NCBI Taxonomy" id="179095"/>
    <lineage>
        <taxon>Bacteria</taxon>
        <taxon>Bacillati</taxon>
        <taxon>Actinomycetota</taxon>
        <taxon>Actinomycetes</taxon>
        <taxon>Micrococcales</taxon>
        <taxon>Microbacteriaceae</taxon>
        <taxon>Microbacterium</taxon>
    </lineage>
</organism>
<feature type="transmembrane region" description="Helical" evidence="1">
    <location>
        <begin position="234"/>
        <end position="254"/>
    </location>
</feature>
<proteinExistence type="predicted"/>
<dbReference type="EMBL" id="JABEMB010000001">
    <property type="protein sequence ID" value="NNH02670.1"/>
    <property type="molecule type" value="Genomic_DNA"/>
</dbReference>
<feature type="transmembrane region" description="Helical" evidence="1">
    <location>
        <begin position="301"/>
        <end position="322"/>
    </location>
</feature>
<keyword evidence="1" id="KW-1133">Transmembrane helix</keyword>
<protein>
    <recommendedName>
        <fullName evidence="4">ABC-2 type transport system permease protein</fullName>
    </recommendedName>
</protein>